<evidence type="ECO:0000256" key="5">
    <source>
        <dbReference type="ARBA" id="ARBA00023242"/>
    </source>
</evidence>
<dbReference type="EMBL" id="JBAMMX010000003">
    <property type="protein sequence ID" value="KAK6944532.1"/>
    <property type="molecule type" value="Genomic_DNA"/>
</dbReference>
<comment type="similarity">
    <text evidence="2">Belongs to the Mediator complex subunit 27 family.</text>
</comment>
<proteinExistence type="inferred from homology"/>
<evidence type="ECO:0000313" key="6">
    <source>
        <dbReference type="EMBL" id="KAK6944532.1"/>
    </source>
</evidence>
<keyword evidence="5" id="KW-0539">Nucleus</keyword>
<dbReference type="InterPro" id="IPR021627">
    <property type="entry name" value="Mediator_Med27"/>
</dbReference>
<accession>A0AAN8WEQ0</accession>
<comment type="caution">
    <text evidence="6">The sequence shown here is derived from an EMBL/GenBank/DDBJ whole genome shotgun (WGS) entry which is preliminary data.</text>
</comment>
<reference evidence="6 7" key="1">
    <citation type="submission" date="2023-12" db="EMBL/GenBank/DDBJ databases">
        <title>A high-quality genome assembly for Dillenia turbinata (Dilleniales).</title>
        <authorList>
            <person name="Chanderbali A."/>
        </authorList>
    </citation>
    <scope>NUCLEOTIDE SEQUENCE [LARGE SCALE GENOMIC DNA]</scope>
    <source>
        <strain evidence="6">LSX21</strain>
        <tissue evidence="6">Leaf</tissue>
    </source>
</reference>
<dbReference type="PANTHER" id="PTHR13130">
    <property type="entry name" value="34 KDA TRANSCRIPTIONAL CO-ACTIVATOR-RELATED"/>
    <property type="match status" value="1"/>
</dbReference>
<evidence type="ECO:0000313" key="7">
    <source>
        <dbReference type="Proteomes" id="UP001370490"/>
    </source>
</evidence>
<evidence type="ECO:0000256" key="1">
    <source>
        <dbReference type="ARBA" id="ARBA00004123"/>
    </source>
</evidence>
<name>A0AAN8WEQ0_9MAGN</name>
<keyword evidence="3" id="KW-0805">Transcription regulation</keyword>
<protein>
    <submittedName>
        <fullName evidence="6">Uncharacterized protein</fullName>
    </submittedName>
</protein>
<dbReference type="PANTHER" id="PTHR13130:SF4">
    <property type="entry name" value="MEDIATOR OF RNA POLYMERASE II TRANSCRIPTION SUBUNIT 27"/>
    <property type="match status" value="1"/>
</dbReference>
<organism evidence="6 7">
    <name type="scientific">Dillenia turbinata</name>
    <dbReference type="NCBI Taxonomy" id="194707"/>
    <lineage>
        <taxon>Eukaryota</taxon>
        <taxon>Viridiplantae</taxon>
        <taxon>Streptophyta</taxon>
        <taxon>Embryophyta</taxon>
        <taxon>Tracheophyta</taxon>
        <taxon>Spermatophyta</taxon>
        <taxon>Magnoliopsida</taxon>
        <taxon>eudicotyledons</taxon>
        <taxon>Gunneridae</taxon>
        <taxon>Pentapetalae</taxon>
        <taxon>Dilleniales</taxon>
        <taxon>Dilleniaceae</taxon>
        <taxon>Dillenia</taxon>
    </lineage>
</organism>
<evidence type="ECO:0000256" key="3">
    <source>
        <dbReference type="ARBA" id="ARBA00023015"/>
    </source>
</evidence>
<evidence type="ECO:0000256" key="4">
    <source>
        <dbReference type="ARBA" id="ARBA00023163"/>
    </source>
</evidence>
<dbReference type="GO" id="GO:0003713">
    <property type="term" value="F:transcription coactivator activity"/>
    <property type="evidence" value="ECO:0007669"/>
    <property type="project" value="TreeGrafter"/>
</dbReference>
<gene>
    <name evidence="6" type="ORF">RJ641_025634</name>
</gene>
<dbReference type="GO" id="GO:0006357">
    <property type="term" value="P:regulation of transcription by RNA polymerase II"/>
    <property type="evidence" value="ECO:0007669"/>
    <property type="project" value="TreeGrafter"/>
</dbReference>
<dbReference type="Proteomes" id="UP001370490">
    <property type="component" value="Unassembled WGS sequence"/>
</dbReference>
<keyword evidence="7" id="KW-1185">Reference proteome</keyword>
<evidence type="ECO:0000256" key="2">
    <source>
        <dbReference type="ARBA" id="ARBA00008048"/>
    </source>
</evidence>
<comment type="subcellular location">
    <subcellularLocation>
        <location evidence="1">Nucleus</location>
    </subcellularLocation>
</comment>
<sequence length="158" mass="17891">MEHGDFVMVKDGKRAFIDLIFQLLEVNDENKFSMMESGRKCQNIESSLWPSAVRGELTTLSSSQNYSSPLARNILKFSSPLMLALKAFTDQKRRFFPHLDDGLNDQTVGCQSALKKHFGFHASTLSQPEEISDCTTLSDILMHLEKDAPTLKISTYQR</sequence>
<dbReference type="GO" id="GO:0016592">
    <property type="term" value="C:mediator complex"/>
    <property type="evidence" value="ECO:0007669"/>
    <property type="project" value="InterPro"/>
</dbReference>
<dbReference type="AlphaFoldDB" id="A0AAN8WEQ0"/>
<keyword evidence="4" id="KW-0804">Transcription</keyword>